<evidence type="ECO:0000313" key="1">
    <source>
        <dbReference type="EMBL" id="SHF14902.1"/>
    </source>
</evidence>
<dbReference type="AlphaFoldDB" id="A0A1M4ZAV8"/>
<gene>
    <name evidence="1" type="ORF">SAMN02745190_01983</name>
</gene>
<dbReference type="InterPro" id="IPR023815">
    <property type="entry name" value="CRISPR-assoc_Csx19"/>
</dbReference>
<keyword evidence="2" id="KW-1185">Reference proteome</keyword>
<accession>A0A1M4ZAV8</accession>
<name>A0A1M4ZAV8_9FIRM</name>
<dbReference type="RefSeq" id="WP_072936057.1">
    <property type="nucleotide sequence ID" value="NZ_FQUG01000007.1"/>
</dbReference>
<dbReference type="NCBIfam" id="TIGR03984">
    <property type="entry name" value="CRISPR-associated protein Csx19"/>
    <property type="match status" value="1"/>
</dbReference>
<reference evidence="1 2" key="1">
    <citation type="submission" date="2016-11" db="EMBL/GenBank/DDBJ databases">
        <authorList>
            <person name="Jaros S."/>
            <person name="Januszkiewicz K."/>
            <person name="Wedrychowicz H."/>
        </authorList>
    </citation>
    <scope>NUCLEOTIDE SEQUENCE [LARGE SCALE GENOMIC DNA]</scope>
    <source>
        <strain evidence="1 2">DSM 10502</strain>
    </source>
</reference>
<proteinExistence type="predicted"/>
<organism evidence="1 2">
    <name type="scientific">Schwartzia succinivorans DSM 10502</name>
    <dbReference type="NCBI Taxonomy" id="1123243"/>
    <lineage>
        <taxon>Bacteria</taxon>
        <taxon>Bacillati</taxon>
        <taxon>Bacillota</taxon>
        <taxon>Negativicutes</taxon>
        <taxon>Selenomonadales</taxon>
        <taxon>Selenomonadaceae</taxon>
        <taxon>Schwartzia</taxon>
    </lineage>
</organism>
<dbReference type="STRING" id="1123243.SAMN02745190_01983"/>
<protein>
    <submittedName>
        <fullName evidence="1">CRISPR-associated protein, TIGR03984 family</fullName>
    </submittedName>
</protein>
<dbReference type="EMBL" id="FQUG01000007">
    <property type="protein sequence ID" value="SHF14902.1"/>
    <property type="molecule type" value="Genomic_DNA"/>
</dbReference>
<dbReference type="Proteomes" id="UP000184404">
    <property type="component" value="Unassembled WGS sequence"/>
</dbReference>
<evidence type="ECO:0000313" key="2">
    <source>
        <dbReference type="Proteomes" id="UP000184404"/>
    </source>
</evidence>
<dbReference type="OrthoDB" id="2083799at2"/>
<sequence length="186" mass="20496">MGMELTMSELSLVHGTSETKPLNVSSDLASVQKLLQDTMQADGIAVMWKRSAIVWGRYVNGRLELSAADGDKSCEELRVFNGQEEVHLRKKGSGLSGRYRKDGSGDEAVYVDSFSRFWGEKAGEGDGYILLRDKQRKLSMNIPAPGDGKSEKYGLTTRNYITADNPVGLAGYTDYRFVEISAAEVK</sequence>